<gene>
    <name evidence="2" type="ORF">Pcinc_032813</name>
</gene>
<dbReference type="Pfam" id="PF14895">
    <property type="entry name" value="PPPI_inhib"/>
    <property type="match status" value="1"/>
</dbReference>
<proteinExistence type="predicted"/>
<dbReference type="PANTHER" id="PTHR21055">
    <property type="entry name" value="PROTEIN PHOSPHATASE 1 REGULATORY SUBUNIT 36"/>
    <property type="match status" value="1"/>
</dbReference>
<keyword evidence="3" id="KW-1185">Reference proteome</keyword>
<reference evidence="2" key="1">
    <citation type="submission" date="2023-10" db="EMBL/GenBank/DDBJ databases">
        <title>Genome assemblies of two species of porcelain crab, Petrolisthes cinctipes and Petrolisthes manimaculis (Anomura: Porcellanidae).</title>
        <authorList>
            <person name="Angst P."/>
        </authorList>
    </citation>
    <scope>NUCLEOTIDE SEQUENCE</scope>
    <source>
        <strain evidence="2">PB745_01</strain>
        <tissue evidence="2">Gill</tissue>
    </source>
</reference>
<organism evidence="2 3">
    <name type="scientific">Petrolisthes cinctipes</name>
    <name type="common">Flat porcelain crab</name>
    <dbReference type="NCBI Taxonomy" id="88211"/>
    <lineage>
        <taxon>Eukaryota</taxon>
        <taxon>Metazoa</taxon>
        <taxon>Ecdysozoa</taxon>
        <taxon>Arthropoda</taxon>
        <taxon>Crustacea</taxon>
        <taxon>Multicrustacea</taxon>
        <taxon>Malacostraca</taxon>
        <taxon>Eumalacostraca</taxon>
        <taxon>Eucarida</taxon>
        <taxon>Decapoda</taxon>
        <taxon>Pleocyemata</taxon>
        <taxon>Anomura</taxon>
        <taxon>Galatheoidea</taxon>
        <taxon>Porcellanidae</taxon>
        <taxon>Petrolisthes</taxon>
    </lineage>
</organism>
<feature type="compositionally biased region" description="Low complexity" evidence="1">
    <location>
        <begin position="245"/>
        <end position="255"/>
    </location>
</feature>
<feature type="compositionally biased region" description="Low complexity" evidence="1">
    <location>
        <begin position="31"/>
        <end position="46"/>
    </location>
</feature>
<feature type="non-terminal residue" evidence="2">
    <location>
        <position position="1"/>
    </location>
</feature>
<dbReference type="AlphaFoldDB" id="A0AAE1ETQ7"/>
<dbReference type="Proteomes" id="UP001286313">
    <property type="component" value="Unassembled WGS sequence"/>
</dbReference>
<comment type="caution">
    <text evidence="2">The sequence shown here is derived from an EMBL/GenBank/DDBJ whole genome shotgun (WGS) entry which is preliminary data.</text>
</comment>
<dbReference type="PANTHER" id="PTHR21055:SF3">
    <property type="entry name" value="PROTEIN PHOSPHATASE 1 REGULATORY SUBUNIT 36"/>
    <property type="match status" value="1"/>
</dbReference>
<dbReference type="GO" id="GO:0019902">
    <property type="term" value="F:phosphatase binding"/>
    <property type="evidence" value="ECO:0007669"/>
    <property type="project" value="InterPro"/>
</dbReference>
<dbReference type="EMBL" id="JAWQEG010004538">
    <property type="protein sequence ID" value="KAK3861182.1"/>
    <property type="molecule type" value="Genomic_DNA"/>
</dbReference>
<feature type="compositionally biased region" description="Polar residues" evidence="1">
    <location>
        <begin position="288"/>
        <end position="300"/>
    </location>
</feature>
<feature type="region of interest" description="Disordered" evidence="1">
    <location>
        <begin position="236"/>
        <end position="300"/>
    </location>
</feature>
<name>A0AAE1ETQ7_PETCI</name>
<feature type="region of interest" description="Disordered" evidence="1">
    <location>
        <begin position="24"/>
        <end position="49"/>
    </location>
</feature>
<evidence type="ECO:0000313" key="3">
    <source>
        <dbReference type="Proteomes" id="UP001286313"/>
    </source>
</evidence>
<evidence type="ECO:0000256" key="1">
    <source>
        <dbReference type="SAM" id="MobiDB-lite"/>
    </source>
</evidence>
<protein>
    <submittedName>
        <fullName evidence="2">Uncharacterized protein</fullName>
    </submittedName>
</protein>
<evidence type="ECO:0000313" key="2">
    <source>
        <dbReference type="EMBL" id="KAK3861182.1"/>
    </source>
</evidence>
<dbReference type="InterPro" id="IPR026142">
    <property type="entry name" value="Pro_pase_1_reg_su_36"/>
</dbReference>
<accession>A0AAE1ETQ7</accession>
<sequence length="345" mass="39175">MTNEAKQPKSKSWVWNEHRGELVKIRQDGRPASPSASSSTSRRLSLQTGQKHINRELLTSKRLVEGEWGSLDPGEWESDPESPVTFNQCVKVALHLQAAQTSLSPLFLKVLRLQKVRELLRGLVEYFAELFVQADFIRSIEPPTVGNREVLQERWARCLGSVLDPLAATYGQLILGHGLGNLHHIKRGRSLHSHTTRDNHIYESLYQLLELLVWVTFRRRDRAVIHSEITRLFRGKPGLEHEQQQQRQQQQQQQQQHHHSPQQTGGSSDDDDANEDGKGPHHHHDNQMLKQTNTTKLCRKNTTMPITGVVREKSGLMLRQIPDLSLTTSISSLGGDALPPLVYVS</sequence>